<evidence type="ECO:0008006" key="6">
    <source>
        <dbReference type="Google" id="ProtNLM"/>
    </source>
</evidence>
<comment type="caution">
    <text evidence="4">The sequence shown here is derived from an EMBL/GenBank/DDBJ whole genome shotgun (WGS) entry which is preliminary data.</text>
</comment>
<evidence type="ECO:0000313" key="5">
    <source>
        <dbReference type="Proteomes" id="UP000737018"/>
    </source>
</evidence>
<dbReference type="InterPro" id="IPR011990">
    <property type="entry name" value="TPR-like_helical_dom_sf"/>
</dbReference>
<dbReference type="OrthoDB" id="185373at2759"/>
<evidence type="ECO:0000313" key="4">
    <source>
        <dbReference type="EMBL" id="KAF3955075.1"/>
    </source>
</evidence>
<dbReference type="Pfam" id="PF01535">
    <property type="entry name" value="PPR"/>
    <property type="match status" value="1"/>
</dbReference>
<name>A0A8J4VGG9_9ROSI</name>
<keyword evidence="5" id="KW-1185">Reference proteome</keyword>
<dbReference type="AlphaFoldDB" id="A0A8J4VGG9"/>
<dbReference type="PROSITE" id="PS51375">
    <property type="entry name" value="PPR"/>
    <property type="match status" value="1"/>
</dbReference>
<proteinExistence type="inferred from homology"/>
<evidence type="ECO:0000256" key="2">
    <source>
        <dbReference type="ARBA" id="ARBA00022737"/>
    </source>
</evidence>
<dbReference type="PANTHER" id="PTHR47447:SF17">
    <property type="entry name" value="OS12G0638900 PROTEIN"/>
    <property type="match status" value="1"/>
</dbReference>
<evidence type="ECO:0000256" key="1">
    <source>
        <dbReference type="ARBA" id="ARBA00007626"/>
    </source>
</evidence>
<keyword evidence="2" id="KW-0677">Repeat</keyword>
<dbReference type="Pfam" id="PF13041">
    <property type="entry name" value="PPR_2"/>
    <property type="match status" value="1"/>
</dbReference>
<feature type="repeat" description="PPR" evidence="3">
    <location>
        <begin position="19"/>
        <end position="53"/>
    </location>
</feature>
<sequence length="189" mass="21282">MIEAEDLVSQITSCGYNPDVITYNSLISGYSNVVNVQKCLSLYENLKKLSIKPTLNTYHPLISACSEEDMLLADYLFYEMLGMGFSPDGVVYNAIIHSYAKYGDVQILQKAFALHREGHCERKDFTGAYVWYRDMADNGFLLNACTCNKLTAGLRREGRLREAQIVCSEMKVKLMDDWSTADDLSAVAK</sequence>
<comment type="similarity">
    <text evidence="1">Belongs to the PPR family. P subfamily.</text>
</comment>
<dbReference type="Proteomes" id="UP000737018">
    <property type="component" value="Unassembled WGS sequence"/>
</dbReference>
<reference evidence="4" key="1">
    <citation type="submission" date="2020-03" db="EMBL/GenBank/DDBJ databases">
        <title>Castanea mollissima Vanexum genome sequencing.</title>
        <authorList>
            <person name="Staton M."/>
        </authorList>
    </citation>
    <scope>NUCLEOTIDE SEQUENCE</scope>
    <source>
        <tissue evidence="4">Leaf</tissue>
    </source>
</reference>
<dbReference type="EMBL" id="JRKL02003494">
    <property type="protein sequence ID" value="KAF3955075.1"/>
    <property type="molecule type" value="Genomic_DNA"/>
</dbReference>
<dbReference type="NCBIfam" id="TIGR00756">
    <property type="entry name" value="PPR"/>
    <property type="match status" value="1"/>
</dbReference>
<organism evidence="4 5">
    <name type="scientific">Castanea mollissima</name>
    <name type="common">Chinese chestnut</name>
    <dbReference type="NCBI Taxonomy" id="60419"/>
    <lineage>
        <taxon>Eukaryota</taxon>
        <taxon>Viridiplantae</taxon>
        <taxon>Streptophyta</taxon>
        <taxon>Embryophyta</taxon>
        <taxon>Tracheophyta</taxon>
        <taxon>Spermatophyta</taxon>
        <taxon>Magnoliopsida</taxon>
        <taxon>eudicotyledons</taxon>
        <taxon>Gunneridae</taxon>
        <taxon>Pentapetalae</taxon>
        <taxon>rosids</taxon>
        <taxon>fabids</taxon>
        <taxon>Fagales</taxon>
        <taxon>Fagaceae</taxon>
        <taxon>Castanea</taxon>
    </lineage>
</organism>
<dbReference type="PANTHER" id="PTHR47447">
    <property type="entry name" value="OS03G0856100 PROTEIN"/>
    <property type="match status" value="1"/>
</dbReference>
<dbReference type="Gene3D" id="1.25.40.10">
    <property type="entry name" value="Tetratricopeptide repeat domain"/>
    <property type="match status" value="2"/>
</dbReference>
<evidence type="ECO:0000256" key="3">
    <source>
        <dbReference type="PROSITE-ProRule" id="PRU00708"/>
    </source>
</evidence>
<gene>
    <name evidence="4" type="ORF">CMV_019672</name>
</gene>
<accession>A0A8J4VGG9</accession>
<dbReference type="InterPro" id="IPR002885">
    <property type="entry name" value="PPR_rpt"/>
</dbReference>
<protein>
    <recommendedName>
        <fullName evidence="6">Pentatricopeptide repeat-containing protein</fullName>
    </recommendedName>
</protein>
<dbReference type="Pfam" id="PF13812">
    <property type="entry name" value="PPR_3"/>
    <property type="match status" value="1"/>
</dbReference>